<feature type="region of interest" description="Disordered" evidence="2">
    <location>
        <begin position="2316"/>
        <end position="2358"/>
    </location>
</feature>
<feature type="compositionally biased region" description="Basic and acidic residues" evidence="2">
    <location>
        <begin position="1967"/>
        <end position="1977"/>
    </location>
</feature>
<feature type="domain" description="Reverse transcriptase" evidence="3">
    <location>
        <begin position="1126"/>
        <end position="1397"/>
    </location>
</feature>
<feature type="region of interest" description="Disordered" evidence="2">
    <location>
        <begin position="2708"/>
        <end position="2729"/>
    </location>
</feature>
<protein>
    <submittedName>
        <fullName evidence="5">Uncharacterized protein</fullName>
    </submittedName>
</protein>
<feature type="region of interest" description="Disordered" evidence="2">
    <location>
        <begin position="198"/>
        <end position="253"/>
    </location>
</feature>
<dbReference type="InterPro" id="IPR043502">
    <property type="entry name" value="DNA/RNA_pol_sf"/>
</dbReference>
<reference evidence="5 6" key="1">
    <citation type="submission" date="2016-02" db="EMBL/GenBank/DDBJ databases">
        <title>Genome analysis of coral dinoflagellate symbionts highlights evolutionary adaptations to a symbiotic lifestyle.</title>
        <authorList>
            <person name="Aranda M."/>
            <person name="Li Y."/>
            <person name="Liew Y.J."/>
            <person name="Baumgarten S."/>
            <person name="Simakov O."/>
            <person name="Wilson M."/>
            <person name="Piel J."/>
            <person name="Ashoor H."/>
            <person name="Bougouffa S."/>
            <person name="Bajic V.B."/>
            <person name="Ryu T."/>
            <person name="Ravasi T."/>
            <person name="Bayer T."/>
            <person name="Micklem G."/>
            <person name="Kim H."/>
            <person name="Bhak J."/>
            <person name="Lajeunesse T.C."/>
            <person name="Voolstra C.R."/>
        </authorList>
    </citation>
    <scope>NUCLEOTIDE SEQUENCE [LARGE SCALE GENOMIC DNA]</scope>
    <source>
        <strain evidence="5 6">CCMP2467</strain>
    </source>
</reference>
<dbReference type="SUPFAM" id="SSF56672">
    <property type="entry name" value="DNA/RNA polymerases"/>
    <property type="match status" value="1"/>
</dbReference>
<evidence type="ECO:0000313" key="5">
    <source>
        <dbReference type="EMBL" id="OLP84064.1"/>
    </source>
</evidence>
<sequence>MVEIPEGSISFQTQVLRDLRDRYAALLCLQWQMCLSWAQVSFDRGSAMSESSDNPFLSDSDEPSPAPAPPGTRPVGPPPPQNMTSLRLSQQIADALNFTGPVLTRIDPSTYEATGLVVTIQEWTPGDQLARDVIWCGTDDPPPLMDGTREAADANANAEATRVAEDISRQMSMESRQRMTTAEMDAILAYLPEGGPAELGVTTSTAPTMASSSASGRNRTSMEAEHPEGADPETHRNDQPQAKAKAKARAKDGGTKRWGVPNICCHADWVRIYRYSIPVLVVWAVLHCLGAEATRICEPVESRLGRTSGLIGPLLHSFWCALCHLIPWQLAQCTESLQWKMEWTDPECKFLMFMFYALTQLTSLSKYLEHCMNHWLARYNTPNYENKAGSVVCSLYSSGFRLWRFILTSLAVWNRWPNTTCRQLALFDQAWVTSLAEQLKYQMQRLQGFLSELDWAGPNSGRRLGRRHHSTTLMVIICLLCVQQSAGTVDARVAAGATPASEITELVSVVKPSGMRRASEPQTIETPRHVKRSYMRARARALRQGGAWYKGFWRGAKWFESGPLRTQGISRRQKLQSEPRAWNVVTWNASGLTVATFQELETLLRRDKIDIAFIQESKWKFESTWENAEYLYVHTCGTGPLDRVGGLLTVVSTKLAKVSNLQFQVLHAGRLLHVRFPCGSVHADLINCYQYAVGQDEQTYDRRHKWFIKLHKCLAGLPKRNVLVMGGDYNTPCIPHKGVCGPMVTTHAAAQYKDCQDWQNILRTMNLTVLNTWCRPVHGQLATFSTFGGERVSQIDFLIVRSRHAAREAKQAQALPDFPVAAWREGHKHFPVQAWISKLSPPWHQANAVQQAVKVDTEAIISDLKQQQESAQLRALRDEVRLHVTADPEKLSNVLMQAAQHHYPMKRVAARPLSQPEALANSAKDMWALFRRMRDQQFSMAGVIQAWRCWVDFQRAHTLHKQRSRQRSKQRKTDIIDAAQQAANEGNAYKVWQAVQKLVPKAPRKQLQLHKNGAMMTFREELDWILEAYGKRYGEQAQTELVAVSQGTKEHGTFAIDATALEAQLAKLNPRKAVPKGTTPAVVWKACSQIVAGPVAAQFNHIWQADNPCVCQSWADAEVALLPKAHGRSATPEDWRPIGLQDPLGKCVMGLVVAQARAAIVQLVMRYPQCAYLPGRSTTTALKQVFRHCFDVRRECERTRVTIHQQHQGQRSVQCTGGLQISLDLSAAFDVVHWSHLKAALDQAGVNILVQEVIITWLTQVRYLFNRRGHQGVVKPKWGLRQGCKASPCLWAAYTALLCATLDHELAEQHVHMPHLDPSPWTRQHITKYADDTHARWRFTTYQEFEGVMQEVLVMLRCFRRFHMRVNLEKTKAVLKVVGSLKHRVKQNFIRKFKDSRRLLLSPKNPDHWLTLVSSTEYLGAVVSYDQYELQTMRHRIQKANNRRWALASFLHSRRISISLKLRIWRSCVLTTLMYGMASCGLTGDALLEVQRAIMRHVRAIVSNQAHLTGDTHQAIVTKYNIPSAKDLCEIEYQRAQDRQQSSPDWMFDEQSVELLRRVPPATIVMLGSRMDPTELDEFFGSLKQPAAQNKRRRSVDQQLVHPRNHHGSDNLVLTLAKVVVRQEEEIKILKQDHSIVMWMKPGEESILHHLYQVAKAYKQKLQENPQWSPDRKPPRTVLAIAVFRELAERLQKVLNNEDLLKKASDMGWRDASTGNTVLQLIGLAYRRETLQCGPMVNQLKEMIRGLAARANSIPVHLCNNFIWRTIFIGAVMMSGGLYSWGKMSNSAVGTATNYLVSDRCLAEDAQFHTGCALSEMLTTQDLDMAGKLVLWGLPERLHTLETMAKGRSRSNRRDRKEPRRSRDKRPAPAHGDSEQSKLKKVREASLFDLVKQVLERWRNATDSDLADDAFETAVRAARVGAMVAGVELQQKLLQRLRMLPGEASQAPDVDKKPSPLNSSPDEDRLEDLASEEKETSPCKSSSGEDLDGLGFLFTSGACGAAISAEANRLKEQIVDAKKERDLARRRRHSTEQESVSFHTHTAKQIANYHCRLQAMHSTITADKEEANSLRQTCRNDDRKKQSQQALARKLKEEADLCKVQTESDRVSALRAEVKTYEQRLKEALERKVLAEAEVMAAKIAQAAEEEEENKEEEEDETRNFIMMTGSDDEQEEYDEEEEARVLNDLELSYEGLELSSIMSGTEEELEAEYGEHVLELRQEQAEQAEERRCQSRLAALKQKKKRGGCSGYSCCGKALPVEHRKVDASSTSRCSMGSDFPPRSQKPGQAFGVESKALAGHGWLPKELQQVSELFAGAQAAASKGRRRSDASRRGEAPQAPDIDKKPSPLNLNSSPDEDRLEDLASEASRLRQQILHAKKESDLARRRRHSTEQESVGFHTHTAKQIANYHCRLQAMHSTITADKEEANSLRQTCRNDDRKKQSQQALARKLKEEADLCKVQTESDRVSALRAEVKTYEQRLKEALERRVLAEAEVMAAKIAQAAEEEEENKEEEEDETRNFIMMTGSDDEQEEYDEEEEARVLNDLELSYEGLELSSIMPVPAAVRLATGHISHQDKMSKADIPDWTEEELEAEYGEHLRNLEKVLLELRQEQAEQAEERRCQSRLVALKQKKKEEAAAAAAVAGKRFPWSLAKWMRREKSETLTPKVSVVSGFSHFSPYAAMCAKASAHVPAALSELMSRLGISWRPDAGAAAAPEAPKEPEVKALEQTT</sequence>
<name>A0A1Q9CMA7_SYMMI</name>
<feature type="compositionally biased region" description="Pro residues" evidence="2">
    <location>
        <begin position="64"/>
        <end position="81"/>
    </location>
</feature>
<dbReference type="Pfam" id="PF00078">
    <property type="entry name" value="RVT_1"/>
    <property type="match status" value="1"/>
</dbReference>
<evidence type="ECO:0000256" key="1">
    <source>
        <dbReference type="SAM" id="Coils"/>
    </source>
</evidence>
<feature type="domain" description="Endonuclease/exonuclease/phosphatase" evidence="4">
    <location>
        <begin position="585"/>
        <end position="733"/>
    </location>
</feature>
<feature type="coiled-coil region" evidence="1">
    <location>
        <begin position="2586"/>
        <end position="2617"/>
    </location>
</feature>
<dbReference type="Pfam" id="PF03372">
    <property type="entry name" value="Exo_endo_phos"/>
    <property type="match status" value="1"/>
</dbReference>
<feature type="compositionally biased region" description="Basic and acidic residues" evidence="2">
    <location>
        <begin position="2325"/>
        <end position="2344"/>
    </location>
</feature>
<proteinExistence type="predicted"/>
<feature type="region of interest" description="Disordered" evidence="2">
    <location>
        <begin position="48"/>
        <end position="84"/>
    </location>
</feature>
<feature type="coiled-coil region" evidence="1">
    <location>
        <begin position="2458"/>
        <end position="2522"/>
    </location>
</feature>
<dbReference type="GO" id="GO:0003824">
    <property type="term" value="F:catalytic activity"/>
    <property type="evidence" value="ECO:0007669"/>
    <property type="project" value="InterPro"/>
</dbReference>
<feature type="compositionally biased region" description="Basic and acidic residues" evidence="2">
    <location>
        <begin position="2716"/>
        <end position="2729"/>
    </location>
</feature>
<keyword evidence="1" id="KW-0175">Coiled coil</keyword>
<dbReference type="PANTHER" id="PTHR19446">
    <property type="entry name" value="REVERSE TRANSCRIPTASES"/>
    <property type="match status" value="1"/>
</dbReference>
<feature type="compositionally biased region" description="Acidic residues" evidence="2">
    <location>
        <begin position="2167"/>
        <end position="2179"/>
    </location>
</feature>
<keyword evidence="6" id="KW-1185">Reference proteome</keyword>
<feature type="compositionally biased region" description="Basic and acidic residues" evidence="2">
    <location>
        <begin position="220"/>
        <end position="238"/>
    </location>
</feature>
<feature type="compositionally biased region" description="Basic residues" evidence="2">
    <location>
        <begin position="1847"/>
        <end position="1864"/>
    </location>
</feature>
<dbReference type="Gene3D" id="3.60.10.10">
    <property type="entry name" value="Endonuclease/exonuclease/phosphatase"/>
    <property type="match status" value="1"/>
</dbReference>
<feature type="region of interest" description="Disordered" evidence="2">
    <location>
        <begin position="2374"/>
        <end position="2396"/>
    </location>
</feature>
<organism evidence="5 6">
    <name type="scientific">Symbiodinium microadriaticum</name>
    <name type="common">Dinoflagellate</name>
    <name type="synonym">Zooxanthella microadriatica</name>
    <dbReference type="NCBI Taxonomy" id="2951"/>
    <lineage>
        <taxon>Eukaryota</taxon>
        <taxon>Sar</taxon>
        <taxon>Alveolata</taxon>
        <taxon>Dinophyceae</taxon>
        <taxon>Suessiales</taxon>
        <taxon>Symbiodiniaceae</taxon>
        <taxon>Symbiodinium</taxon>
    </lineage>
</organism>
<gene>
    <name evidence="5" type="ORF">AK812_SmicGene35086</name>
</gene>
<evidence type="ECO:0000259" key="4">
    <source>
        <dbReference type="Pfam" id="PF03372"/>
    </source>
</evidence>
<feature type="compositionally biased region" description="Polar residues" evidence="2">
    <location>
        <begin position="48"/>
        <end position="57"/>
    </location>
</feature>
<feature type="region of interest" description="Disordered" evidence="2">
    <location>
        <begin position="2263"/>
        <end position="2286"/>
    </location>
</feature>
<evidence type="ECO:0000259" key="3">
    <source>
        <dbReference type="Pfam" id="PF00078"/>
    </source>
</evidence>
<dbReference type="EMBL" id="LSRX01001070">
    <property type="protein sequence ID" value="OLP84064.1"/>
    <property type="molecule type" value="Genomic_DNA"/>
</dbReference>
<evidence type="ECO:0000313" key="6">
    <source>
        <dbReference type="Proteomes" id="UP000186817"/>
    </source>
</evidence>
<feature type="region of interest" description="Disordered" evidence="2">
    <location>
        <begin position="1843"/>
        <end position="1879"/>
    </location>
</feature>
<feature type="compositionally biased region" description="Acidic residues" evidence="2">
    <location>
        <begin position="2144"/>
        <end position="2157"/>
    </location>
</feature>
<feature type="compositionally biased region" description="Low complexity" evidence="2">
    <location>
        <begin position="202"/>
        <end position="215"/>
    </location>
</feature>
<evidence type="ECO:0000256" key="2">
    <source>
        <dbReference type="SAM" id="MobiDB-lite"/>
    </source>
</evidence>
<comment type="caution">
    <text evidence="5">The sequence shown here is derived from an EMBL/GenBank/DDBJ whole genome shotgun (WGS) entry which is preliminary data.</text>
</comment>
<dbReference type="InterPro" id="IPR005135">
    <property type="entry name" value="Endo/exonuclease/phosphatase"/>
</dbReference>
<dbReference type="SUPFAM" id="SSF56219">
    <property type="entry name" value="DNase I-like"/>
    <property type="match status" value="1"/>
</dbReference>
<dbReference type="Proteomes" id="UP000186817">
    <property type="component" value="Unassembled WGS sequence"/>
</dbReference>
<dbReference type="InterPro" id="IPR036691">
    <property type="entry name" value="Endo/exonu/phosph_ase_sf"/>
</dbReference>
<feature type="region of interest" description="Disordered" evidence="2">
    <location>
        <begin position="2020"/>
        <end position="2039"/>
    </location>
</feature>
<dbReference type="OrthoDB" id="445000at2759"/>
<accession>A0A1Q9CMA7</accession>
<dbReference type="InterPro" id="IPR000477">
    <property type="entry name" value="RT_dom"/>
</dbReference>
<feature type="region of interest" description="Disordered" evidence="2">
    <location>
        <begin position="2143"/>
        <end position="2180"/>
    </location>
</feature>
<feature type="region of interest" description="Disordered" evidence="2">
    <location>
        <begin position="1943"/>
        <end position="1984"/>
    </location>
</feature>